<keyword evidence="2" id="KW-0274">FAD</keyword>
<protein>
    <submittedName>
        <fullName evidence="5">Phenol hydroxylase</fullName>
    </submittedName>
</protein>
<dbReference type="VEuPathDB" id="FungiDB:I7I51_08239"/>
<dbReference type="InterPro" id="IPR036188">
    <property type="entry name" value="FAD/NAD-bd_sf"/>
</dbReference>
<evidence type="ECO:0000313" key="6">
    <source>
        <dbReference type="Proteomes" id="UP000663671"/>
    </source>
</evidence>
<keyword evidence="3" id="KW-0560">Oxidoreductase</keyword>
<dbReference type="PANTHER" id="PTHR43004:SF7">
    <property type="entry name" value="P-HYDROXYBENZOATE-M-HYDROXYLASE"/>
    <property type="match status" value="1"/>
</dbReference>
<name>A0A8A1M049_AJECA</name>
<evidence type="ECO:0000313" key="5">
    <source>
        <dbReference type="EMBL" id="QSS58810.1"/>
    </source>
</evidence>
<accession>A0A8A1M049</accession>
<evidence type="ECO:0000256" key="1">
    <source>
        <dbReference type="ARBA" id="ARBA00022630"/>
    </source>
</evidence>
<dbReference type="GO" id="GO:0016709">
    <property type="term" value="F:oxidoreductase activity, acting on paired donors, with incorporation or reduction of molecular oxygen, NAD(P)H as one donor, and incorporation of one atom of oxygen"/>
    <property type="evidence" value="ECO:0007669"/>
    <property type="project" value="UniProtKB-ARBA"/>
</dbReference>
<proteinExistence type="predicted"/>
<dbReference type="SUPFAM" id="SSF51905">
    <property type="entry name" value="FAD/NAD(P)-binding domain"/>
    <property type="match status" value="1"/>
</dbReference>
<evidence type="ECO:0000256" key="3">
    <source>
        <dbReference type="ARBA" id="ARBA00023002"/>
    </source>
</evidence>
<organism evidence="5 6">
    <name type="scientific">Ajellomyces capsulatus</name>
    <name type="common">Darling's disease fungus</name>
    <name type="synonym">Histoplasma capsulatum</name>
    <dbReference type="NCBI Taxonomy" id="5037"/>
    <lineage>
        <taxon>Eukaryota</taxon>
        <taxon>Fungi</taxon>
        <taxon>Dikarya</taxon>
        <taxon>Ascomycota</taxon>
        <taxon>Pezizomycotina</taxon>
        <taxon>Eurotiomycetes</taxon>
        <taxon>Eurotiomycetidae</taxon>
        <taxon>Onygenales</taxon>
        <taxon>Ajellomycetaceae</taxon>
        <taxon>Histoplasma</taxon>
    </lineage>
</organism>
<dbReference type="InterPro" id="IPR002938">
    <property type="entry name" value="FAD-bd"/>
</dbReference>
<dbReference type="Proteomes" id="UP000663671">
    <property type="component" value="Chromosome 2"/>
</dbReference>
<dbReference type="EMBL" id="CP069109">
    <property type="protein sequence ID" value="QSS58810.1"/>
    <property type="molecule type" value="Genomic_DNA"/>
</dbReference>
<dbReference type="Gene3D" id="3.50.50.60">
    <property type="entry name" value="FAD/NAD(P)-binding domain"/>
    <property type="match status" value="1"/>
</dbReference>
<keyword evidence="1" id="KW-0285">Flavoprotein</keyword>
<evidence type="ECO:0000256" key="2">
    <source>
        <dbReference type="ARBA" id="ARBA00022827"/>
    </source>
</evidence>
<dbReference type="GO" id="GO:0071949">
    <property type="term" value="F:FAD binding"/>
    <property type="evidence" value="ECO:0007669"/>
    <property type="project" value="InterPro"/>
</dbReference>
<reference evidence="5" key="1">
    <citation type="submission" date="2021-01" db="EMBL/GenBank/DDBJ databases">
        <title>Chromosome-level genome assembly of a human fungal pathogen reveals clustering of transcriptionally co-regulated genes.</title>
        <authorList>
            <person name="Voorhies M."/>
            <person name="Cohen S."/>
            <person name="Shea T.P."/>
            <person name="Petrus S."/>
            <person name="Munoz J.F."/>
            <person name="Poplawski S."/>
            <person name="Goldman W.E."/>
            <person name="Michael T."/>
            <person name="Cuomo C.A."/>
            <person name="Sil A."/>
            <person name="Beyhan S."/>
        </authorList>
    </citation>
    <scope>NUCLEOTIDE SEQUENCE</scope>
    <source>
        <strain evidence="5">WU24</strain>
    </source>
</reference>
<dbReference type="AlphaFoldDB" id="A0A8A1M049"/>
<feature type="domain" description="FAD-binding" evidence="4">
    <location>
        <begin position="8"/>
        <end position="129"/>
    </location>
</feature>
<dbReference type="PROSITE" id="PS51257">
    <property type="entry name" value="PROKAR_LIPOPROTEIN"/>
    <property type="match status" value="1"/>
</dbReference>
<dbReference type="Pfam" id="PF01494">
    <property type="entry name" value="FAD_binding_3"/>
    <property type="match status" value="1"/>
</dbReference>
<sequence length="148" mass="16387">MSHSADKYGVVIIGSGPVGPLASSCFSKWGYKIKHIDKRPLPTKTGRAGGIQLCSLELLRNMDLKRNIMAREPARAYDVAFWNPLPDDTHSPTLLHQGHTEKGFIKELAKHGTTVDRPTVLGFKHDGKDNAYPVEVTLRDLDTNIVQV</sequence>
<dbReference type="PANTHER" id="PTHR43004">
    <property type="entry name" value="TRK SYSTEM POTASSIUM UPTAKE PROTEIN"/>
    <property type="match status" value="1"/>
</dbReference>
<dbReference type="InterPro" id="IPR050641">
    <property type="entry name" value="RIFMO-like"/>
</dbReference>
<evidence type="ECO:0000259" key="4">
    <source>
        <dbReference type="Pfam" id="PF01494"/>
    </source>
</evidence>
<gene>
    <name evidence="5" type="ORF">I7I51_08239</name>
</gene>
<dbReference type="OrthoDB" id="1716816at2759"/>